<evidence type="ECO:0000313" key="3">
    <source>
        <dbReference type="Proteomes" id="UP000031599"/>
    </source>
</evidence>
<protein>
    <recommendedName>
        <fullName evidence="1">PilZ domain-containing protein</fullName>
    </recommendedName>
</protein>
<accession>A0A0C2CKU5</accession>
<comment type="caution">
    <text evidence="2">The sequence shown here is derived from an EMBL/GenBank/DDBJ whole genome shotgun (WGS) entry which is preliminary data.</text>
</comment>
<reference evidence="2 3" key="1">
    <citation type="submission" date="2014-12" db="EMBL/GenBank/DDBJ databases">
        <title>Genome assembly of Enhygromyxa salina DSM 15201.</title>
        <authorList>
            <person name="Sharma G."/>
            <person name="Subramanian S."/>
        </authorList>
    </citation>
    <scope>NUCLEOTIDE SEQUENCE [LARGE SCALE GENOMIC DNA]</scope>
    <source>
        <strain evidence="2 3">DSM 15201</strain>
    </source>
</reference>
<evidence type="ECO:0000313" key="2">
    <source>
        <dbReference type="EMBL" id="KIG11841.1"/>
    </source>
</evidence>
<dbReference type="GO" id="GO:0035438">
    <property type="term" value="F:cyclic-di-GMP binding"/>
    <property type="evidence" value="ECO:0007669"/>
    <property type="project" value="InterPro"/>
</dbReference>
<proteinExistence type="predicted"/>
<organism evidence="2 3">
    <name type="scientific">Enhygromyxa salina</name>
    <dbReference type="NCBI Taxonomy" id="215803"/>
    <lineage>
        <taxon>Bacteria</taxon>
        <taxon>Pseudomonadati</taxon>
        <taxon>Myxococcota</taxon>
        <taxon>Polyangia</taxon>
        <taxon>Nannocystales</taxon>
        <taxon>Nannocystaceae</taxon>
        <taxon>Enhygromyxa</taxon>
    </lineage>
</organism>
<evidence type="ECO:0000259" key="1">
    <source>
        <dbReference type="Pfam" id="PF07238"/>
    </source>
</evidence>
<feature type="domain" description="PilZ" evidence="1">
    <location>
        <begin position="14"/>
        <end position="108"/>
    </location>
</feature>
<name>A0A0C2CKU5_9BACT</name>
<dbReference type="Proteomes" id="UP000031599">
    <property type="component" value="Unassembled WGS sequence"/>
</dbReference>
<dbReference type="AlphaFoldDB" id="A0A0C2CKU5"/>
<dbReference type="SUPFAM" id="SSF141371">
    <property type="entry name" value="PilZ domain-like"/>
    <property type="match status" value="1"/>
</dbReference>
<dbReference type="Gene3D" id="2.40.10.220">
    <property type="entry name" value="predicted glycosyltransferase like domains"/>
    <property type="match status" value="1"/>
</dbReference>
<dbReference type="Pfam" id="PF07238">
    <property type="entry name" value="PilZ"/>
    <property type="match status" value="1"/>
</dbReference>
<sequence>MFIGAHADHLSMQERRSATRIDKVFRVLISTDEFGDQGYVARNISATGMFVEMAEPLPLNTKVIVRFTLPNDDAAICALARVQNHYYVHYNDRDELRGLTGVGVRFLRFVPEAGAPIPRDRMH</sequence>
<gene>
    <name evidence="2" type="ORF">DB30_02393</name>
</gene>
<dbReference type="EMBL" id="JMCC02000173">
    <property type="protein sequence ID" value="KIG11841.1"/>
    <property type="molecule type" value="Genomic_DNA"/>
</dbReference>
<dbReference type="InterPro" id="IPR009875">
    <property type="entry name" value="PilZ_domain"/>
</dbReference>